<sequence length="109" mass="12400">MQYAMVKENKIDNIIECDNYTIAQMMKNELNMDYAIGIELFSVSIGDIYDNGKFYDGKGNEIQRQLTDPERITMLEVENIELKQSKVNLEQTVLTLMTQVAQLKVGGAS</sequence>
<name>A0A8J8MC01_9FIRM</name>
<dbReference type="KEGG" id="vgu:HYG85_14175"/>
<dbReference type="EMBL" id="CP058561">
    <property type="protein sequence ID" value="QUH29998.1"/>
    <property type="molecule type" value="Genomic_DNA"/>
</dbReference>
<dbReference type="AlphaFoldDB" id="A0A8J8MC01"/>
<dbReference type="RefSeq" id="WP_212690234.1">
    <property type="nucleotide sequence ID" value="NZ_CP058561.1"/>
</dbReference>
<reference evidence="1 2" key="1">
    <citation type="submission" date="2020-07" db="EMBL/GenBank/DDBJ databases">
        <title>Vallitalea guaymasensis genome.</title>
        <authorList>
            <person name="Postec A."/>
        </authorList>
    </citation>
    <scope>NUCLEOTIDE SEQUENCE [LARGE SCALE GENOMIC DNA]</scope>
    <source>
        <strain evidence="1 2">Ra1766G1</strain>
    </source>
</reference>
<accession>A0A8J8MC01</accession>
<gene>
    <name evidence="1" type="ORF">HYG85_14175</name>
</gene>
<evidence type="ECO:0000313" key="1">
    <source>
        <dbReference type="EMBL" id="QUH29998.1"/>
    </source>
</evidence>
<keyword evidence="2" id="KW-1185">Reference proteome</keyword>
<evidence type="ECO:0000313" key="2">
    <source>
        <dbReference type="Proteomes" id="UP000677305"/>
    </source>
</evidence>
<dbReference type="Proteomes" id="UP000677305">
    <property type="component" value="Chromosome"/>
</dbReference>
<proteinExistence type="predicted"/>
<organism evidence="1 2">
    <name type="scientific">Vallitalea guaymasensis</name>
    <dbReference type="NCBI Taxonomy" id="1185412"/>
    <lineage>
        <taxon>Bacteria</taxon>
        <taxon>Bacillati</taxon>
        <taxon>Bacillota</taxon>
        <taxon>Clostridia</taxon>
        <taxon>Lachnospirales</taxon>
        <taxon>Vallitaleaceae</taxon>
        <taxon>Vallitalea</taxon>
    </lineage>
</organism>
<protein>
    <submittedName>
        <fullName evidence="1">Uncharacterized protein</fullName>
    </submittedName>
</protein>